<dbReference type="AlphaFoldDB" id="A0AAP2W753"/>
<feature type="domain" description="DUF58" evidence="2">
    <location>
        <begin position="204"/>
        <end position="305"/>
    </location>
</feature>
<dbReference type="Proteomes" id="UP001320159">
    <property type="component" value="Unassembled WGS sequence"/>
</dbReference>
<feature type="transmembrane region" description="Helical" evidence="1">
    <location>
        <begin position="7"/>
        <end position="23"/>
    </location>
</feature>
<reference evidence="3 4" key="1">
    <citation type="submission" date="2017-11" db="EMBL/GenBank/DDBJ databases">
        <title>Isolation and Characterization of Family Methanocellaceae Species from Potential Methane Hydrate Area Offshore Southwestern Taiwan.</title>
        <authorList>
            <person name="Zhang W.-L."/>
            <person name="Chen W.-C."/>
            <person name="Lai M.-C."/>
            <person name="Chen S.-C."/>
        </authorList>
    </citation>
    <scope>NUCLEOTIDE SEQUENCE [LARGE SCALE GENOMIC DNA]</scope>
    <source>
        <strain evidence="3 4">CWC-04</strain>
    </source>
</reference>
<evidence type="ECO:0000313" key="3">
    <source>
        <dbReference type="EMBL" id="MCD1294884.1"/>
    </source>
</evidence>
<dbReference type="Pfam" id="PF01882">
    <property type="entry name" value="DUF58"/>
    <property type="match status" value="1"/>
</dbReference>
<comment type="caution">
    <text evidence="3">The sequence shown here is derived from an EMBL/GenBank/DDBJ whole genome shotgun (WGS) entry which is preliminary data.</text>
</comment>
<dbReference type="InterPro" id="IPR002881">
    <property type="entry name" value="DUF58"/>
</dbReference>
<evidence type="ECO:0000259" key="2">
    <source>
        <dbReference type="Pfam" id="PF01882"/>
    </source>
</evidence>
<evidence type="ECO:0000256" key="1">
    <source>
        <dbReference type="SAM" id="Phobius"/>
    </source>
</evidence>
<keyword evidence="1" id="KW-0812">Transmembrane</keyword>
<gene>
    <name evidence="3" type="ORF">CUJ83_07720</name>
</gene>
<protein>
    <recommendedName>
        <fullName evidence="2">DUF58 domain-containing protein</fullName>
    </recommendedName>
</protein>
<name>A0AAP2W753_9EURY</name>
<organism evidence="3 4">
    <name type="scientific">Methanooceanicella nereidis</name>
    <dbReference type="NCBI Taxonomy" id="2052831"/>
    <lineage>
        <taxon>Archaea</taxon>
        <taxon>Methanobacteriati</taxon>
        <taxon>Methanobacteriota</taxon>
        <taxon>Stenosarchaea group</taxon>
        <taxon>Methanomicrobia</taxon>
        <taxon>Methanocellales</taxon>
        <taxon>Methanocellaceae</taxon>
        <taxon>Methanooceanicella</taxon>
    </lineage>
</organism>
<dbReference type="PANTHER" id="PTHR33608:SF6">
    <property type="entry name" value="BLL2464 PROTEIN"/>
    <property type="match status" value="1"/>
</dbReference>
<accession>A0AAP2W753</accession>
<dbReference type="RefSeq" id="WP_230741719.1">
    <property type="nucleotide sequence ID" value="NZ_PGCK01000005.1"/>
</dbReference>
<keyword evidence="4" id="KW-1185">Reference proteome</keyword>
<keyword evidence="1" id="KW-1133">Transmembrane helix</keyword>
<keyword evidence="1" id="KW-0472">Membrane</keyword>
<dbReference type="EMBL" id="PGCK01000005">
    <property type="protein sequence ID" value="MCD1294884.1"/>
    <property type="molecule type" value="Genomic_DNA"/>
</dbReference>
<sequence>MELKDSAVVGICSSLVFAFTGFITGGALFYAAAIVIVAIIFADHLSLRFRLRDIKRNFTVVSSFSSGQMCPGEEYSLGLKIMYNGRLRHHVNLSLPADPTIEIVSITDGDFYFYPGAVVELSAVFKPLRRGSFSMGPLRVTPASTFFTCSGTVGGDAMPVIVSLPIGTSHLRSNRVLRGARKYASHNFSNVMIEKNHGCDFSNTREYVAGDSVKSIDWTRSGKSGSLIIKEYEGERSMPVMLLIDADSSMDSGGEVSQLDSVIRLAVPIINDLIMNNDKVGIACFSRDDVVGYKAPGMGMEHMAGVKDLLSGLKTVDSGNVFPAKMATLHKASECQKAFREIDGLGILGPVIEETIREYTTNIRSDGFMKALMKSMGSVNSPSFLVIMTNMSMRLTSLLNGIRLARYYGHTVSIVLTPYIWYDEKNLADSEKYFDIYKEVKDSILIIKGMEDVRVIDICPGDTPESVIYQARSYDRMTNIRR</sequence>
<dbReference type="PANTHER" id="PTHR33608">
    <property type="entry name" value="BLL2464 PROTEIN"/>
    <property type="match status" value="1"/>
</dbReference>
<evidence type="ECO:0000313" key="4">
    <source>
        <dbReference type="Proteomes" id="UP001320159"/>
    </source>
</evidence>
<proteinExistence type="predicted"/>